<dbReference type="GO" id="GO:0005096">
    <property type="term" value="F:GTPase activator activity"/>
    <property type="evidence" value="ECO:0007669"/>
    <property type="project" value="UniProtKB-KW"/>
</dbReference>
<proteinExistence type="predicted"/>
<keyword evidence="5" id="KW-1185">Reference proteome</keyword>
<dbReference type="GO" id="GO:0005737">
    <property type="term" value="C:cytoplasm"/>
    <property type="evidence" value="ECO:0007669"/>
    <property type="project" value="TreeGrafter"/>
</dbReference>
<feature type="region of interest" description="Disordered" evidence="2">
    <location>
        <begin position="682"/>
        <end position="759"/>
    </location>
</feature>
<dbReference type="AlphaFoldDB" id="A0A163J9N7"/>
<protein>
    <recommendedName>
        <fullName evidence="3">Rap-GAP domain-containing protein</fullName>
    </recommendedName>
</protein>
<evidence type="ECO:0000256" key="2">
    <source>
        <dbReference type="SAM" id="MobiDB-lite"/>
    </source>
</evidence>
<name>A0A163J9N7_ABSGL</name>
<dbReference type="Pfam" id="PF02145">
    <property type="entry name" value="Rap_GAP"/>
    <property type="match status" value="1"/>
</dbReference>
<dbReference type="STRING" id="4829.A0A163J9N7"/>
<reference evidence="4" key="1">
    <citation type="submission" date="2016-04" db="EMBL/GenBank/DDBJ databases">
        <authorList>
            <person name="Evans L.H."/>
            <person name="Alamgir A."/>
            <person name="Owens N."/>
            <person name="Weber N.D."/>
            <person name="Virtaneva K."/>
            <person name="Barbian K."/>
            <person name="Babar A."/>
            <person name="Rosenke K."/>
        </authorList>
    </citation>
    <scope>NUCLEOTIDE SEQUENCE [LARGE SCALE GENOMIC DNA]</scope>
    <source>
        <strain evidence="4">CBS 101.48</strain>
    </source>
</reference>
<dbReference type="InterPro" id="IPR050989">
    <property type="entry name" value="Rap1_Ran_GAP"/>
</dbReference>
<sequence length="786" mass="88249">MITTPTQQDDLPPVKFHQRLTHSFSIRTSSSTQLQRSQSVASTESRRLALPWRQQRAATAPQRKQSIMDKELPRIPSNRPSSPLDRLQHSSPTLRDFHTWISDYLSPLSRANHIISPSKLVIAKECLACFLDSVDHETFEQKIALKNQLLAIEVPPQPSFPVLAEILKSLLRILAALKPATYYQPTLIQLTDSPSTFTLEVPCLAANSDYDSSSSWPAHLVSNTHWFRDLFCGKDYTTLIVPINKAKAIHGSSASSSSSTTKYAIVTAILEPTNDTTLHDNTNSDSSLSGHCRLIIRHPKYATMRYLVPSAQVRTYLAKNDSLSPLRQQRRPSRSTFNHPHHHLISAAILSVRPEFDITKAIYLSADTTVACHLEKDLLRLDGIEIPPAYKFGILNIKDNQTKEEEWFSNTGLTEGLDRFLAMVGTRVELKGYEGYTAGLDTKMISRWKDYDIMFHVAALMPFHQNDKQQVQRKRYIGNDIVCLIFLEGSAVFDPNAIRSKFLHVYIVVRLELMEQSHRWRVEVIRKNNVPEFGPPLPNPPLFYDDQTLQKFLTVKLISAENAALKCDNFAIPNNRARAGIIEGMVEKGRAQGALPTTTTIPIDMPSVQNQQPRRPKSSSGDRFSRNSLRSIRSNPDNGTSASSLFSDTSQHGKPNDPPLPPVPSPTRSTMLQDLKKFALRRAPTLSPLQHRSVEQDPPTDDDEIPRTHYTSTPPPDHAEMSVDEPHTQRSFLAAKAKSPFFKPSTPPSPTSTSSQVPDGFRYKTQNLMINVVGRRARPSVTTISD</sequence>
<feature type="region of interest" description="Disordered" evidence="2">
    <location>
        <begin position="593"/>
        <end position="669"/>
    </location>
</feature>
<dbReference type="InterPro" id="IPR000331">
    <property type="entry name" value="Rap/Ran_GAP_dom"/>
</dbReference>
<feature type="domain" description="Rap-GAP" evidence="3">
    <location>
        <begin position="378"/>
        <end position="585"/>
    </location>
</feature>
<accession>A0A163J9N7</accession>
<evidence type="ECO:0000256" key="1">
    <source>
        <dbReference type="ARBA" id="ARBA00022468"/>
    </source>
</evidence>
<dbReference type="SUPFAM" id="SSF111347">
    <property type="entry name" value="Rap/Ran-GAP"/>
    <property type="match status" value="1"/>
</dbReference>
<feature type="compositionally biased region" description="Basic and acidic residues" evidence="2">
    <location>
        <begin position="717"/>
        <end position="728"/>
    </location>
</feature>
<dbReference type="PANTHER" id="PTHR15711">
    <property type="entry name" value="RAP GTPASE-ACTIVATING PROTEIN"/>
    <property type="match status" value="1"/>
</dbReference>
<dbReference type="PROSITE" id="PS50085">
    <property type="entry name" value="RAPGAP"/>
    <property type="match status" value="1"/>
</dbReference>
<evidence type="ECO:0000313" key="5">
    <source>
        <dbReference type="Proteomes" id="UP000078561"/>
    </source>
</evidence>
<keyword evidence="1" id="KW-0343">GTPase activation</keyword>
<dbReference type="PANTHER" id="PTHR15711:SF22">
    <property type="entry name" value="RAP-GAP DOMAIN-CONTAINING PROTEIN"/>
    <property type="match status" value="1"/>
</dbReference>
<dbReference type="Gene3D" id="3.40.50.11210">
    <property type="entry name" value="Rap/Ran-GAP"/>
    <property type="match status" value="1"/>
</dbReference>
<dbReference type="OrthoDB" id="2499658at2759"/>
<dbReference type="EMBL" id="LT552383">
    <property type="protein sequence ID" value="SAL98975.1"/>
    <property type="molecule type" value="Genomic_DNA"/>
</dbReference>
<dbReference type="Proteomes" id="UP000078561">
    <property type="component" value="Unassembled WGS sequence"/>
</dbReference>
<feature type="compositionally biased region" description="Low complexity" evidence="2">
    <location>
        <begin position="28"/>
        <end position="39"/>
    </location>
</feature>
<dbReference type="InParanoid" id="A0A163J9N7"/>
<dbReference type="GO" id="GO:0051056">
    <property type="term" value="P:regulation of small GTPase mediated signal transduction"/>
    <property type="evidence" value="ECO:0007669"/>
    <property type="project" value="InterPro"/>
</dbReference>
<feature type="compositionally biased region" description="Polar residues" evidence="2">
    <location>
        <begin position="595"/>
        <end position="653"/>
    </location>
</feature>
<evidence type="ECO:0000313" key="4">
    <source>
        <dbReference type="EMBL" id="SAL98975.1"/>
    </source>
</evidence>
<evidence type="ECO:0000259" key="3">
    <source>
        <dbReference type="PROSITE" id="PS50085"/>
    </source>
</evidence>
<feature type="compositionally biased region" description="Pro residues" evidence="2">
    <location>
        <begin position="656"/>
        <end position="665"/>
    </location>
</feature>
<feature type="region of interest" description="Disordered" evidence="2">
    <location>
        <begin position="28"/>
        <end position="47"/>
    </location>
</feature>
<gene>
    <name evidence="4" type="primary">ABSGL_04546.1 scaffold 5475</name>
</gene>
<organism evidence="4">
    <name type="scientific">Absidia glauca</name>
    <name type="common">Pin mould</name>
    <dbReference type="NCBI Taxonomy" id="4829"/>
    <lineage>
        <taxon>Eukaryota</taxon>
        <taxon>Fungi</taxon>
        <taxon>Fungi incertae sedis</taxon>
        <taxon>Mucoromycota</taxon>
        <taxon>Mucoromycotina</taxon>
        <taxon>Mucoromycetes</taxon>
        <taxon>Mucorales</taxon>
        <taxon>Cunninghamellaceae</taxon>
        <taxon>Absidia</taxon>
    </lineage>
</organism>
<dbReference type="InterPro" id="IPR035974">
    <property type="entry name" value="Rap/Ran-GAP_sf"/>
</dbReference>
<feature type="region of interest" description="Disordered" evidence="2">
    <location>
        <begin position="53"/>
        <end position="89"/>
    </location>
</feature>